<evidence type="ECO:0000256" key="2">
    <source>
        <dbReference type="ARBA" id="ARBA00022837"/>
    </source>
</evidence>
<dbReference type="InterPro" id="IPR050230">
    <property type="entry name" value="CALM/Myosin/TropC-like"/>
</dbReference>
<dbReference type="Proteomes" id="UP001497623">
    <property type="component" value="Unassembled WGS sequence"/>
</dbReference>
<accession>A0AAV2PID0</accession>
<dbReference type="GO" id="GO:0016460">
    <property type="term" value="C:myosin II complex"/>
    <property type="evidence" value="ECO:0007669"/>
    <property type="project" value="TreeGrafter"/>
</dbReference>
<proteinExistence type="predicted"/>
<dbReference type="GO" id="GO:0005509">
    <property type="term" value="F:calcium ion binding"/>
    <property type="evidence" value="ECO:0007669"/>
    <property type="project" value="InterPro"/>
</dbReference>
<keyword evidence="6" id="KW-1185">Reference proteome</keyword>
<evidence type="ECO:0000313" key="6">
    <source>
        <dbReference type="Proteomes" id="UP001497623"/>
    </source>
</evidence>
<dbReference type="CDD" id="cd00051">
    <property type="entry name" value="EFh"/>
    <property type="match status" value="2"/>
</dbReference>
<sequence length="259" mass="29889">MAGQDLVADEYIEAFIEHGQLSKQKFCSNIESLGLSKEAIIESTKEFIDFKSILEKLKGEEISDEVKTFFINNGYITKQNIISIINRSSYEMQEAEILEIMGNRKIENYYFNSFISIMICLHMRQVFKSFDKDGNGYISLHELGDYLEANQGKYVSFHKKTQKMKEVDLNGDGKISYQEFLRMMIYDEDSYKDDIREAFKGYDVDCDGFITREELKEGLAKVGGNVDDDDVDGILKNADKDGDDKINFEEFIATINWNN</sequence>
<dbReference type="SUPFAM" id="SSF47473">
    <property type="entry name" value="EF-hand"/>
    <property type="match status" value="1"/>
</dbReference>
<dbReference type="InterPro" id="IPR011992">
    <property type="entry name" value="EF-hand-dom_pair"/>
</dbReference>
<dbReference type="InterPro" id="IPR002048">
    <property type="entry name" value="EF_hand_dom"/>
</dbReference>
<comment type="function">
    <text evidence="3">Troponin is the central regulatory protein of striated muscle contraction. Tn consists of three components: Tn-I which is the inhibitor of actomyosin ATPase, Tn-T which contains the binding site for tropomyosin and Tn-C. The binding of calcium to Tn-C abolishes the inhibitory action of Tn on actin filaments.</text>
</comment>
<dbReference type="Gene3D" id="1.10.238.10">
    <property type="entry name" value="EF-hand"/>
    <property type="match status" value="2"/>
</dbReference>
<name>A0AAV2PID0_MEGNR</name>
<dbReference type="PANTHER" id="PTHR23048">
    <property type="entry name" value="MYOSIN LIGHT CHAIN 1, 3"/>
    <property type="match status" value="1"/>
</dbReference>
<keyword evidence="2" id="KW-0106">Calcium</keyword>
<feature type="domain" description="EF-hand" evidence="4">
    <location>
        <begin position="118"/>
        <end position="153"/>
    </location>
</feature>
<evidence type="ECO:0000256" key="3">
    <source>
        <dbReference type="ARBA" id="ARBA00037722"/>
    </source>
</evidence>
<dbReference type="SMART" id="SM00054">
    <property type="entry name" value="EFh"/>
    <property type="match status" value="4"/>
</dbReference>
<evidence type="ECO:0000313" key="5">
    <source>
        <dbReference type="EMBL" id="CAL4059794.1"/>
    </source>
</evidence>
<feature type="domain" description="EF-hand" evidence="4">
    <location>
        <begin position="164"/>
        <end position="189"/>
    </location>
</feature>
<gene>
    <name evidence="5" type="ORF">MNOR_LOCUS837</name>
</gene>
<dbReference type="FunFam" id="1.10.238.10:FF:000003">
    <property type="entry name" value="Calmodulin A"/>
    <property type="match status" value="2"/>
</dbReference>
<evidence type="ECO:0000259" key="4">
    <source>
        <dbReference type="PROSITE" id="PS50222"/>
    </source>
</evidence>
<dbReference type="Pfam" id="PF13499">
    <property type="entry name" value="EF-hand_7"/>
    <property type="match status" value="2"/>
</dbReference>
<dbReference type="PANTHER" id="PTHR23048:SF59">
    <property type="entry name" value="EF-HAND SUPERFAMILY PROTEIN"/>
    <property type="match status" value="1"/>
</dbReference>
<organism evidence="5 6">
    <name type="scientific">Meganyctiphanes norvegica</name>
    <name type="common">Northern krill</name>
    <name type="synonym">Thysanopoda norvegica</name>
    <dbReference type="NCBI Taxonomy" id="48144"/>
    <lineage>
        <taxon>Eukaryota</taxon>
        <taxon>Metazoa</taxon>
        <taxon>Ecdysozoa</taxon>
        <taxon>Arthropoda</taxon>
        <taxon>Crustacea</taxon>
        <taxon>Multicrustacea</taxon>
        <taxon>Malacostraca</taxon>
        <taxon>Eumalacostraca</taxon>
        <taxon>Eucarida</taxon>
        <taxon>Euphausiacea</taxon>
        <taxon>Euphausiidae</taxon>
        <taxon>Meganyctiphanes</taxon>
    </lineage>
</organism>
<dbReference type="AlphaFoldDB" id="A0AAV2PID0"/>
<dbReference type="InterPro" id="IPR018247">
    <property type="entry name" value="EF_Hand_1_Ca_BS"/>
</dbReference>
<keyword evidence="1" id="KW-0677">Repeat</keyword>
<evidence type="ECO:0000256" key="1">
    <source>
        <dbReference type="ARBA" id="ARBA00022737"/>
    </source>
</evidence>
<dbReference type="PROSITE" id="PS50222">
    <property type="entry name" value="EF_HAND_2"/>
    <property type="match status" value="4"/>
</dbReference>
<dbReference type="EMBL" id="CAXKWB010000198">
    <property type="protein sequence ID" value="CAL4059794.1"/>
    <property type="molecule type" value="Genomic_DNA"/>
</dbReference>
<reference evidence="5 6" key="1">
    <citation type="submission" date="2024-05" db="EMBL/GenBank/DDBJ databases">
        <authorList>
            <person name="Wallberg A."/>
        </authorList>
    </citation>
    <scope>NUCLEOTIDE SEQUENCE [LARGE SCALE GENOMIC DNA]</scope>
</reference>
<feature type="domain" description="EF-hand" evidence="4">
    <location>
        <begin position="226"/>
        <end position="259"/>
    </location>
</feature>
<feature type="domain" description="EF-hand" evidence="4">
    <location>
        <begin position="190"/>
        <end position="225"/>
    </location>
</feature>
<protein>
    <recommendedName>
        <fullName evidence="4">EF-hand domain-containing protein</fullName>
    </recommendedName>
</protein>
<comment type="caution">
    <text evidence="5">The sequence shown here is derived from an EMBL/GenBank/DDBJ whole genome shotgun (WGS) entry which is preliminary data.</text>
</comment>
<dbReference type="PROSITE" id="PS00018">
    <property type="entry name" value="EF_HAND_1"/>
    <property type="match status" value="3"/>
</dbReference>